<feature type="transmembrane region" description="Helical" evidence="1">
    <location>
        <begin position="20"/>
        <end position="42"/>
    </location>
</feature>
<keyword evidence="1" id="KW-1133">Transmembrane helix</keyword>
<comment type="caution">
    <text evidence="2">The sequence shown here is derived from an EMBL/GenBank/DDBJ whole genome shotgun (WGS) entry which is preliminary data.</text>
</comment>
<gene>
    <name evidence="2" type="ORF">Pfra01_002003700</name>
</gene>
<keyword evidence="1" id="KW-0812">Transmembrane</keyword>
<evidence type="ECO:0000256" key="1">
    <source>
        <dbReference type="SAM" id="Phobius"/>
    </source>
</evidence>
<evidence type="ECO:0000313" key="3">
    <source>
        <dbReference type="Proteomes" id="UP001165121"/>
    </source>
</evidence>
<dbReference type="Proteomes" id="UP001165121">
    <property type="component" value="Unassembled WGS sequence"/>
</dbReference>
<protein>
    <submittedName>
        <fullName evidence="2">Unnamed protein product</fullName>
    </submittedName>
</protein>
<name>A0A9W6Y1I3_9STRA</name>
<dbReference type="AlphaFoldDB" id="A0A9W6Y1I3"/>
<evidence type="ECO:0000313" key="2">
    <source>
        <dbReference type="EMBL" id="GMF50282.1"/>
    </source>
</evidence>
<reference evidence="2" key="1">
    <citation type="submission" date="2023-04" db="EMBL/GenBank/DDBJ databases">
        <title>Phytophthora fragariaefolia NBRC 109709.</title>
        <authorList>
            <person name="Ichikawa N."/>
            <person name="Sato H."/>
            <person name="Tonouchi N."/>
        </authorList>
    </citation>
    <scope>NUCLEOTIDE SEQUENCE</scope>
    <source>
        <strain evidence="2">NBRC 109709</strain>
    </source>
</reference>
<proteinExistence type="predicted"/>
<accession>A0A9W6Y1I3</accession>
<organism evidence="2 3">
    <name type="scientific">Phytophthora fragariaefolia</name>
    <dbReference type="NCBI Taxonomy" id="1490495"/>
    <lineage>
        <taxon>Eukaryota</taxon>
        <taxon>Sar</taxon>
        <taxon>Stramenopiles</taxon>
        <taxon>Oomycota</taxon>
        <taxon>Peronosporomycetes</taxon>
        <taxon>Peronosporales</taxon>
        <taxon>Peronosporaceae</taxon>
        <taxon>Phytophthora</taxon>
    </lineage>
</organism>
<keyword evidence="1" id="KW-0472">Membrane</keyword>
<sequence>MWLPPPHTLVDLWPRARIRLHHGILAAYGSLLLLLIGFDLAVATPDIKENTTSSIASQTEYFNVIARRENEIAATRLLKTNIKVKNEEEEDGSDQERANVPGLEKISSLVKKGVSKSTDMVRL</sequence>
<dbReference type="EMBL" id="BSXT01002669">
    <property type="protein sequence ID" value="GMF50282.1"/>
    <property type="molecule type" value="Genomic_DNA"/>
</dbReference>
<keyword evidence="3" id="KW-1185">Reference proteome</keyword>